<protein>
    <submittedName>
        <fullName evidence="1">Uncharacterized protein</fullName>
    </submittedName>
</protein>
<gene>
    <name evidence="1" type="ORF">GCM10023213_20100</name>
</gene>
<accession>A0ABP9P2M4</accession>
<evidence type="ECO:0000313" key="2">
    <source>
        <dbReference type="Proteomes" id="UP001499852"/>
    </source>
</evidence>
<organism evidence="1 2">
    <name type="scientific">Prosthecobacter algae</name>
    <dbReference type="NCBI Taxonomy" id="1144682"/>
    <lineage>
        <taxon>Bacteria</taxon>
        <taxon>Pseudomonadati</taxon>
        <taxon>Verrucomicrobiota</taxon>
        <taxon>Verrucomicrobiia</taxon>
        <taxon>Verrucomicrobiales</taxon>
        <taxon>Verrucomicrobiaceae</taxon>
        <taxon>Prosthecobacter</taxon>
    </lineage>
</organism>
<dbReference type="Proteomes" id="UP001499852">
    <property type="component" value="Unassembled WGS sequence"/>
</dbReference>
<proteinExistence type="predicted"/>
<comment type="caution">
    <text evidence="1">The sequence shown here is derived from an EMBL/GenBank/DDBJ whole genome shotgun (WGS) entry which is preliminary data.</text>
</comment>
<dbReference type="RefSeq" id="WP_345736235.1">
    <property type="nucleotide sequence ID" value="NZ_BAABIA010000003.1"/>
</dbReference>
<sequence length="212" mass="22452">MVAILGTALNLTVAFLEAATPVEIDVTASGVLVVKQPLEFASAPLLMDAAWEASGDGGSSRYLFACLVSGDGLAALISGNPEVVVTAQIEWTPTGEDAPRRSHPFSLTIINSYFQPGDTPPLVPNPARTVPYYADVIGLTGGGATKLDGIPTVSLSVRTQVEVIVNNGEYDQRRRFLLYADPGDADVENEPAGIIIPDDRSAENLKTWKEIA</sequence>
<reference evidence="2" key="1">
    <citation type="journal article" date="2019" name="Int. J. Syst. Evol. Microbiol.">
        <title>The Global Catalogue of Microorganisms (GCM) 10K type strain sequencing project: providing services to taxonomists for standard genome sequencing and annotation.</title>
        <authorList>
            <consortium name="The Broad Institute Genomics Platform"/>
            <consortium name="The Broad Institute Genome Sequencing Center for Infectious Disease"/>
            <person name="Wu L."/>
            <person name="Ma J."/>
        </authorList>
    </citation>
    <scope>NUCLEOTIDE SEQUENCE [LARGE SCALE GENOMIC DNA]</scope>
    <source>
        <strain evidence="2">JCM 18053</strain>
    </source>
</reference>
<dbReference type="EMBL" id="BAABIA010000003">
    <property type="protein sequence ID" value="GAA5139427.1"/>
    <property type="molecule type" value="Genomic_DNA"/>
</dbReference>
<keyword evidence="2" id="KW-1185">Reference proteome</keyword>
<evidence type="ECO:0000313" key="1">
    <source>
        <dbReference type="EMBL" id="GAA5139427.1"/>
    </source>
</evidence>
<name>A0ABP9P2M4_9BACT</name>